<dbReference type="SMART" id="SM00028">
    <property type="entry name" value="TPR"/>
    <property type="match status" value="5"/>
</dbReference>
<dbReference type="PANTHER" id="PTHR44227">
    <property type="match status" value="1"/>
</dbReference>
<protein>
    <submittedName>
        <fullName evidence="4">Tfp pilus assembly protein PilF</fullName>
    </submittedName>
</protein>
<evidence type="ECO:0000256" key="3">
    <source>
        <dbReference type="PROSITE-ProRule" id="PRU00339"/>
    </source>
</evidence>
<dbReference type="EMBL" id="FQXN01000004">
    <property type="protein sequence ID" value="SHH46120.1"/>
    <property type="molecule type" value="Genomic_DNA"/>
</dbReference>
<dbReference type="SUPFAM" id="SSF48452">
    <property type="entry name" value="TPR-like"/>
    <property type="match status" value="2"/>
</dbReference>
<dbReference type="Gene3D" id="1.25.40.10">
    <property type="entry name" value="Tetratricopeptide repeat domain"/>
    <property type="match status" value="2"/>
</dbReference>
<reference evidence="5" key="1">
    <citation type="submission" date="2016-11" db="EMBL/GenBank/DDBJ databases">
        <authorList>
            <person name="Varghese N."/>
            <person name="Submissions S."/>
        </authorList>
    </citation>
    <scope>NUCLEOTIDE SEQUENCE [LARGE SCALE GENOMIC DNA]</scope>
    <source>
        <strain evidence="5">DSM 15807</strain>
    </source>
</reference>
<dbReference type="PROSITE" id="PS50005">
    <property type="entry name" value="TPR"/>
    <property type="match status" value="3"/>
</dbReference>
<proteinExistence type="predicted"/>
<keyword evidence="5" id="KW-1185">Reference proteome</keyword>
<feature type="repeat" description="TPR" evidence="3">
    <location>
        <begin position="92"/>
        <end position="125"/>
    </location>
</feature>
<dbReference type="Pfam" id="PF00515">
    <property type="entry name" value="TPR_1"/>
    <property type="match status" value="1"/>
</dbReference>
<dbReference type="Proteomes" id="UP000242592">
    <property type="component" value="Unassembled WGS sequence"/>
</dbReference>
<sequence>MPIKPEIAKTHNLPIKLPVLVEDLPLITEIDKIPLEVIIRGLEAQYEIEKNDYWGSYLAYFYYEAFKKHLNKNQLEKAKEYLEKAKNTMYDYRYHFYLGLLFSKLSDYDNAEIELKRAISLNPNFYLGYYELGNILYLKKDYDEAIEMYMKSLELNKEFSLPLLKIGDVYFENNQLKDAELAYKAALKIEKLPEVYLRLGVLYNTRYQFENAEKVFKEALSIEYKPEIAYNLSYTLTRLGKHLQALQLLKELVNNYPSSEVYNELGLLQKNLGFYEEAKENLKLAGDEYRENYLKVQLFIEGIKEEILKELKEYDPEYTEFLKNVLRNKDNIEKKLEECDFPFSELEIIFDLTDENGEILLDKFMETLKIKNIGEKKNEFYKFIPFIISGMYIAGADPILIEKNAIKISITLFGDGEGVVLAKTLTTFYLSILFTNDPIEFIIEKTLEIISEFHYPISKKIADLLENEKTSLDDFIDNFKEPENILDFLLQLFEFFSYSPHIEDTKHLPNTTFRKTAEFFTKHLNF</sequence>
<dbReference type="Pfam" id="PF13432">
    <property type="entry name" value="TPR_16"/>
    <property type="match status" value="1"/>
</dbReference>
<keyword evidence="2 3" id="KW-0802">TPR repeat</keyword>
<dbReference type="RefSeq" id="WP_234946818.1">
    <property type="nucleotide sequence ID" value="NZ_FQXN01000004.1"/>
</dbReference>
<gene>
    <name evidence="4" type="ORF">SAMN02745199_1187</name>
</gene>
<evidence type="ECO:0000256" key="2">
    <source>
        <dbReference type="ARBA" id="ARBA00022803"/>
    </source>
</evidence>
<dbReference type="AlphaFoldDB" id="A0A1M5T694"/>
<name>A0A1M5T694_9BACT</name>
<organism evidence="4 5">
    <name type="scientific">Thermosipho atlanticus DSM 15807</name>
    <dbReference type="NCBI Taxonomy" id="1123380"/>
    <lineage>
        <taxon>Bacteria</taxon>
        <taxon>Thermotogati</taxon>
        <taxon>Thermotogota</taxon>
        <taxon>Thermotogae</taxon>
        <taxon>Thermotogales</taxon>
        <taxon>Fervidobacteriaceae</taxon>
        <taxon>Thermosipho</taxon>
    </lineage>
</organism>
<dbReference type="Pfam" id="PF13181">
    <property type="entry name" value="TPR_8"/>
    <property type="match status" value="2"/>
</dbReference>
<dbReference type="Pfam" id="PF13174">
    <property type="entry name" value="TPR_6"/>
    <property type="match status" value="1"/>
</dbReference>
<accession>A0A1M5T694</accession>
<feature type="repeat" description="TPR" evidence="3">
    <location>
        <begin position="193"/>
        <end position="226"/>
    </location>
</feature>
<dbReference type="InterPro" id="IPR011990">
    <property type="entry name" value="TPR-like_helical_dom_sf"/>
</dbReference>
<evidence type="ECO:0000313" key="5">
    <source>
        <dbReference type="Proteomes" id="UP000242592"/>
    </source>
</evidence>
<evidence type="ECO:0000313" key="4">
    <source>
        <dbReference type="EMBL" id="SHH46120.1"/>
    </source>
</evidence>
<dbReference type="InterPro" id="IPR052346">
    <property type="entry name" value="O-mannosyl-transferase_TMTC"/>
</dbReference>
<evidence type="ECO:0000256" key="1">
    <source>
        <dbReference type="ARBA" id="ARBA00022737"/>
    </source>
</evidence>
<dbReference type="STRING" id="1123380.SAMN02745199_1187"/>
<keyword evidence="1" id="KW-0677">Repeat</keyword>
<dbReference type="InterPro" id="IPR019734">
    <property type="entry name" value="TPR_rpt"/>
</dbReference>
<feature type="repeat" description="TPR" evidence="3">
    <location>
        <begin position="126"/>
        <end position="159"/>
    </location>
</feature>
<dbReference type="PANTHER" id="PTHR44227:SF3">
    <property type="entry name" value="PROTEIN O-MANNOSYL-TRANSFERASE TMTC4"/>
    <property type="match status" value="1"/>
</dbReference>